<dbReference type="Proteomes" id="UP000250235">
    <property type="component" value="Unassembled WGS sequence"/>
</dbReference>
<proteinExistence type="predicted"/>
<feature type="compositionally biased region" description="Basic and acidic residues" evidence="2">
    <location>
        <begin position="40"/>
        <end position="105"/>
    </location>
</feature>
<dbReference type="Pfam" id="PF00098">
    <property type="entry name" value="zf-CCHC"/>
    <property type="match status" value="1"/>
</dbReference>
<evidence type="ECO:0000313" key="4">
    <source>
        <dbReference type="EMBL" id="KZV39246.1"/>
    </source>
</evidence>
<evidence type="ECO:0000313" key="5">
    <source>
        <dbReference type="Proteomes" id="UP000250235"/>
    </source>
</evidence>
<dbReference type="InterPro" id="IPR036875">
    <property type="entry name" value="Znf_CCHC_sf"/>
</dbReference>
<reference evidence="4 5" key="1">
    <citation type="journal article" date="2015" name="Proc. Natl. Acad. Sci. U.S.A.">
        <title>The resurrection genome of Boea hygrometrica: A blueprint for survival of dehydration.</title>
        <authorList>
            <person name="Xiao L."/>
            <person name="Yang G."/>
            <person name="Zhang L."/>
            <person name="Yang X."/>
            <person name="Zhao S."/>
            <person name="Ji Z."/>
            <person name="Zhou Q."/>
            <person name="Hu M."/>
            <person name="Wang Y."/>
            <person name="Chen M."/>
            <person name="Xu Y."/>
            <person name="Jin H."/>
            <person name="Xiao X."/>
            <person name="Hu G."/>
            <person name="Bao F."/>
            <person name="Hu Y."/>
            <person name="Wan P."/>
            <person name="Li L."/>
            <person name="Deng X."/>
            <person name="Kuang T."/>
            <person name="Xiang C."/>
            <person name="Zhu J.K."/>
            <person name="Oliver M.J."/>
            <person name="He Y."/>
        </authorList>
    </citation>
    <scope>NUCLEOTIDE SEQUENCE [LARGE SCALE GENOMIC DNA]</scope>
    <source>
        <strain evidence="5">cv. XS01</strain>
    </source>
</reference>
<dbReference type="EMBL" id="KV001290">
    <property type="protein sequence ID" value="KZV39246.1"/>
    <property type="molecule type" value="Genomic_DNA"/>
</dbReference>
<dbReference type="GO" id="GO:0003676">
    <property type="term" value="F:nucleic acid binding"/>
    <property type="evidence" value="ECO:0007669"/>
    <property type="project" value="InterPro"/>
</dbReference>
<feature type="compositionally biased region" description="Basic residues" evidence="2">
    <location>
        <begin position="208"/>
        <end position="220"/>
    </location>
</feature>
<dbReference type="InterPro" id="IPR001878">
    <property type="entry name" value="Znf_CCHC"/>
</dbReference>
<keyword evidence="5" id="KW-1185">Reference proteome</keyword>
<dbReference type="SUPFAM" id="SSF57756">
    <property type="entry name" value="Retrovirus zinc finger-like domains"/>
    <property type="match status" value="1"/>
</dbReference>
<dbReference type="AlphaFoldDB" id="A0A2Z7BY74"/>
<name>A0A2Z7BY74_9LAMI</name>
<gene>
    <name evidence="4" type="ORF">F511_28900</name>
</gene>
<dbReference type="GO" id="GO:0008270">
    <property type="term" value="F:zinc ion binding"/>
    <property type="evidence" value="ECO:0007669"/>
    <property type="project" value="UniProtKB-KW"/>
</dbReference>
<accession>A0A2Z7BY74</accession>
<organism evidence="4 5">
    <name type="scientific">Dorcoceras hygrometricum</name>
    <dbReference type="NCBI Taxonomy" id="472368"/>
    <lineage>
        <taxon>Eukaryota</taxon>
        <taxon>Viridiplantae</taxon>
        <taxon>Streptophyta</taxon>
        <taxon>Embryophyta</taxon>
        <taxon>Tracheophyta</taxon>
        <taxon>Spermatophyta</taxon>
        <taxon>Magnoliopsida</taxon>
        <taxon>eudicotyledons</taxon>
        <taxon>Gunneridae</taxon>
        <taxon>Pentapetalae</taxon>
        <taxon>asterids</taxon>
        <taxon>lamiids</taxon>
        <taxon>Lamiales</taxon>
        <taxon>Gesneriaceae</taxon>
        <taxon>Didymocarpoideae</taxon>
        <taxon>Trichosporeae</taxon>
        <taxon>Loxocarpinae</taxon>
        <taxon>Dorcoceras</taxon>
    </lineage>
</organism>
<keyword evidence="1" id="KW-0863">Zinc-finger</keyword>
<dbReference type="SMART" id="SM00343">
    <property type="entry name" value="ZnF_C2HC"/>
    <property type="match status" value="1"/>
</dbReference>
<feature type="domain" description="CCHC-type" evidence="3">
    <location>
        <begin position="25"/>
        <end position="39"/>
    </location>
</feature>
<feature type="compositionally biased region" description="Low complexity" evidence="2">
    <location>
        <begin position="1"/>
        <end position="15"/>
    </location>
</feature>
<protein>
    <submittedName>
        <fullName evidence="4">Zinc finger-containing glycine-rich RNA-binding protein</fullName>
    </submittedName>
</protein>
<feature type="region of interest" description="Disordered" evidence="2">
    <location>
        <begin position="352"/>
        <end position="383"/>
    </location>
</feature>
<evidence type="ECO:0000256" key="2">
    <source>
        <dbReference type="SAM" id="MobiDB-lite"/>
    </source>
</evidence>
<dbReference type="PROSITE" id="PS50158">
    <property type="entry name" value="ZF_CCHC"/>
    <property type="match status" value="1"/>
</dbReference>
<feature type="region of interest" description="Disordered" evidence="2">
    <location>
        <begin position="1"/>
        <end position="220"/>
    </location>
</feature>
<dbReference type="OrthoDB" id="1166568at2759"/>
<keyword evidence="1" id="KW-0862">Zinc</keyword>
<evidence type="ECO:0000256" key="1">
    <source>
        <dbReference type="PROSITE-ProRule" id="PRU00047"/>
    </source>
</evidence>
<keyword evidence="1" id="KW-0479">Metal-binding</keyword>
<dbReference type="Gene3D" id="4.10.60.10">
    <property type="entry name" value="Zinc finger, CCHC-type"/>
    <property type="match status" value="1"/>
</dbReference>
<sequence length="931" mass="105672">MRRSFNPSSPYNNFNKNDKSVSDMKCFNCERPGHFAAECNRPKKDDRYRRDEKKEDRYNKEDRYKREDKRSDDRHKKDEETDERAVERSKERSKDRRMRTRSDKRPSHKHDRKVLMAEESTKSWADTDSESSFSSSSSSDSEQEEVHCLMADQTSDDENSSQLSHEGKDGIGYQRPENPKPSWLKNRLDMDKAKAGSKSYVQHQPWRNSRKAKSGWRKTQPRRDLYGQHMKSKLNRSHCNYAQTLKDTYTGKTIKMMTAIHFGFKVNWSKVLFNVLKDMVDKSQKKAKGFAAQIGVLLKSMPAITMGDGVPFPNAKILSMKTVNTYIATNITIDARGENVEPGLAKVAVVKRTPKSKKKSSSTDETPVEVISEISGSKKRQATEAQDVVPLQIIDPTPAAAAVNSPVPKQKSRKRRLILPTGSDDESIATQKPVKDTHEVAIKPNDEVDMIIEQVLKDTLDLGVSEETQGGQRVDEAAFTDDFGQWLDDFVSRNNVPEIVGPRTFTEAEGSTSPVMLPSVTAAKITKIRFGGSIHINEVRERDVYLASLPRISIHDKGKAILEEDEPVRGNPAREMVELICGDIEFLVRLRDQVMVDVVEFFHSFSLNKLSNLDALRELKEKEKLMLEWAEMDSLEMVVKRKAYILAKYRELLLRKFLDSHRKYFAPGQPWTATTSLIIDLLSDAHSKSLEDLLAQQKEHSLPMEQPCASTMFDSSIGSGAVLARFYSVAKSTCWVSPMILVNGVLTPLQGHDFWKSSCRLSLFLNEKNMPDPVIEDNFVPHVLFIEPVQYWEAALCLIKTWRWTKVCTEIIQFSMFGCLRPVREDVCQEIVVYNLGVERLPADFLKSFAEGVHTDSFVGYFGDSNVQSDLEIDSDFEESYSDAPTVYRSPSPSPLSWSIGNSALDWSTHLCTGQLCFGWSNPALTKSTQI</sequence>
<feature type="compositionally biased region" description="Low complexity" evidence="2">
    <location>
        <begin position="130"/>
        <end position="140"/>
    </location>
</feature>
<evidence type="ECO:0000259" key="3">
    <source>
        <dbReference type="PROSITE" id="PS50158"/>
    </source>
</evidence>